<dbReference type="InterPro" id="IPR050662">
    <property type="entry name" value="Sec-metab_biosynth-thioest"/>
</dbReference>
<dbReference type="EMBL" id="JACHWP010000003">
    <property type="protein sequence ID" value="MBB3023193.1"/>
    <property type="molecule type" value="Genomic_DNA"/>
</dbReference>
<protein>
    <submittedName>
        <fullName evidence="2">Glyoxylase-like metal-dependent hydrolase (Beta-lactamase superfamily II)</fullName>
    </submittedName>
</protein>
<evidence type="ECO:0000313" key="3">
    <source>
        <dbReference type="Proteomes" id="UP000568050"/>
    </source>
</evidence>
<evidence type="ECO:0000259" key="1">
    <source>
        <dbReference type="SMART" id="SM00849"/>
    </source>
</evidence>
<dbReference type="Pfam" id="PF00753">
    <property type="entry name" value="Lactamase_B"/>
    <property type="match status" value="1"/>
</dbReference>
<dbReference type="PANTHER" id="PTHR23131">
    <property type="entry name" value="ENDORIBONUCLEASE LACTB2"/>
    <property type="match status" value="1"/>
</dbReference>
<accession>A0A839QRT7</accession>
<dbReference type="CDD" id="cd16278">
    <property type="entry name" value="metallo-hydrolase-like_MBL-fold"/>
    <property type="match status" value="1"/>
</dbReference>
<dbReference type="GO" id="GO:0016787">
    <property type="term" value="F:hydrolase activity"/>
    <property type="evidence" value="ECO:0007669"/>
    <property type="project" value="UniProtKB-KW"/>
</dbReference>
<feature type="domain" description="Metallo-beta-lactamase" evidence="1">
    <location>
        <begin position="20"/>
        <end position="191"/>
    </location>
</feature>
<dbReference type="Proteomes" id="UP000568050">
    <property type="component" value="Unassembled WGS sequence"/>
</dbReference>
<keyword evidence="2" id="KW-0378">Hydrolase</keyword>
<dbReference type="InterPro" id="IPR036866">
    <property type="entry name" value="RibonucZ/Hydroxyglut_hydro"/>
</dbReference>
<dbReference type="Gene3D" id="3.60.15.10">
    <property type="entry name" value="Ribonuclease Z/Hydroxyacylglutathione hydrolase-like"/>
    <property type="match status" value="1"/>
</dbReference>
<keyword evidence="3" id="KW-1185">Reference proteome</keyword>
<dbReference type="AlphaFoldDB" id="A0A839QRT7"/>
<dbReference type="RefSeq" id="WP_239375472.1">
    <property type="nucleotide sequence ID" value="NZ_CBCSFZ010000006.1"/>
</dbReference>
<dbReference type="PANTHER" id="PTHR23131:SF0">
    <property type="entry name" value="ENDORIBONUCLEASE LACTB2"/>
    <property type="match status" value="1"/>
</dbReference>
<organism evidence="2 3">
    <name type="scientific">Helcobacillus massiliensis</name>
    <dbReference type="NCBI Taxonomy" id="521392"/>
    <lineage>
        <taxon>Bacteria</taxon>
        <taxon>Bacillati</taxon>
        <taxon>Actinomycetota</taxon>
        <taxon>Actinomycetes</taxon>
        <taxon>Micrococcales</taxon>
        <taxon>Dermabacteraceae</taxon>
        <taxon>Helcobacillus</taxon>
    </lineage>
</organism>
<dbReference type="SUPFAM" id="SSF56281">
    <property type="entry name" value="Metallo-hydrolase/oxidoreductase"/>
    <property type="match status" value="1"/>
</dbReference>
<gene>
    <name evidence="2" type="ORF">FHX50_001478</name>
</gene>
<evidence type="ECO:0000313" key="2">
    <source>
        <dbReference type="EMBL" id="MBB3023193.1"/>
    </source>
</evidence>
<dbReference type="SMART" id="SM00849">
    <property type="entry name" value="Lactamase_B"/>
    <property type="match status" value="1"/>
</dbReference>
<sequence>MTTGLHRVRASNAGPMTLSGTNSYLLTRGETVWVVDPGPADRDHLQELLDVVVATGAHEVGGIVLTHHHADHTDGVAALQRALSAASRRSGRREIPVWAADPHLVPRSTPIPDLIGPMDDPVAEVIRTPGHTGDSLCLLLPGGRLLTGDTVLGHGTSVIMADGSLRTYLDVLGFLRDMAADGTLVSIHPGHGDEIEGPQAIHEHLGALIEHREARIREVQAAMWADLTVDQTVEHLYGEQLSFVPEEHRAQLRSAAALNVEAAIEYLSGN</sequence>
<name>A0A839QRT7_9MICO</name>
<proteinExistence type="predicted"/>
<dbReference type="InterPro" id="IPR001279">
    <property type="entry name" value="Metallo-B-lactamas"/>
</dbReference>
<reference evidence="2 3" key="1">
    <citation type="submission" date="2020-08" db="EMBL/GenBank/DDBJ databases">
        <title>Sequencing the genomes of 1000 actinobacteria strains.</title>
        <authorList>
            <person name="Klenk H.-P."/>
        </authorList>
    </citation>
    <scope>NUCLEOTIDE SEQUENCE [LARGE SCALE GENOMIC DNA]</scope>
    <source>
        <strain evidence="2 3">DSM 23040</strain>
    </source>
</reference>
<comment type="caution">
    <text evidence="2">The sequence shown here is derived from an EMBL/GenBank/DDBJ whole genome shotgun (WGS) entry which is preliminary data.</text>
</comment>